<gene>
    <name evidence="3" type="ORF">MEBOL_006122</name>
</gene>
<protein>
    <recommendedName>
        <fullName evidence="2">DUF6310 domain-containing protein</fullName>
    </recommendedName>
</protein>
<dbReference type="KEGG" id="mbd:MEBOL_006122"/>
<dbReference type="InterPro" id="IPR046277">
    <property type="entry name" value="DUF6310"/>
</dbReference>
<evidence type="ECO:0000313" key="3">
    <source>
        <dbReference type="EMBL" id="ATB32634.1"/>
    </source>
</evidence>
<evidence type="ECO:0000256" key="1">
    <source>
        <dbReference type="SAM" id="MobiDB-lite"/>
    </source>
</evidence>
<sequence length="202" mass="22376">MGTVIVAGVVVVGFAINEALDAYELSGRRPEARPAPETRPVPETAPAPQKPSPKKRPKPEPKGPDFPPLEPPETSERDRSRCEPIPVPYHLGGNKLHNKCADRIPNNSFPGGDVFVNGKNFDALQLATRTLWEVKTNDIEEYNPFVIQVEINKQLEEARRERALAAACGFNFRIGVRSEAHKKALEDEAAEFKGLIDIMGWC</sequence>
<reference evidence="3 4" key="1">
    <citation type="submission" date="2017-06" db="EMBL/GenBank/DDBJ databases">
        <authorList>
            <person name="Kim H.J."/>
            <person name="Triplett B.A."/>
        </authorList>
    </citation>
    <scope>NUCLEOTIDE SEQUENCE [LARGE SCALE GENOMIC DNA]</scope>
    <source>
        <strain evidence="3 4">DSM 14713</strain>
    </source>
</reference>
<name>A0A250ILJ7_9BACT</name>
<keyword evidence="4" id="KW-1185">Reference proteome</keyword>
<feature type="compositionally biased region" description="Basic and acidic residues" evidence="1">
    <location>
        <begin position="27"/>
        <end position="36"/>
    </location>
</feature>
<dbReference type="AlphaFoldDB" id="A0A250ILJ7"/>
<evidence type="ECO:0000313" key="4">
    <source>
        <dbReference type="Proteomes" id="UP000217289"/>
    </source>
</evidence>
<feature type="region of interest" description="Disordered" evidence="1">
    <location>
        <begin position="27"/>
        <end position="87"/>
    </location>
</feature>
<dbReference type="Proteomes" id="UP000217289">
    <property type="component" value="Chromosome"/>
</dbReference>
<feature type="domain" description="DUF6310" evidence="2">
    <location>
        <begin position="76"/>
        <end position="202"/>
    </location>
</feature>
<dbReference type="EMBL" id="CP022163">
    <property type="protein sequence ID" value="ATB32634.1"/>
    <property type="molecule type" value="Genomic_DNA"/>
</dbReference>
<dbReference type="Pfam" id="PF19829">
    <property type="entry name" value="DUF6310"/>
    <property type="match status" value="1"/>
</dbReference>
<proteinExistence type="predicted"/>
<accession>A0A250ILJ7</accession>
<evidence type="ECO:0000259" key="2">
    <source>
        <dbReference type="Pfam" id="PF19829"/>
    </source>
</evidence>
<organism evidence="3 4">
    <name type="scientific">Melittangium boletus DSM 14713</name>
    <dbReference type="NCBI Taxonomy" id="1294270"/>
    <lineage>
        <taxon>Bacteria</taxon>
        <taxon>Pseudomonadati</taxon>
        <taxon>Myxococcota</taxon>
        <taxon>Myxococcia</taxon>
        <taxon>Myxococcales</taxon>
        <taxon>Cystobacterineae</taxon>
        <taxon>Archangiaceae</taxon>
        <taxon>Melittangium</taxon>
    </lineage>
</organism>
<feature type="compositionally biased region" description="Pro residues" evidence="1">
    <location>
        <begin position="37"/>
        <end position="51"/>
    </location>
</feature>